<dbReference type="GO" id="GO:0005634">
    <property type="term" value="C:nucleus"/>
    <property type="evidence" value="ECO:0007669"/>
    <property type="project" value="TreeGrafter"/>
</dbReference>
<dbReference type="Proteomes" id="UP000694382">
    <property type="component" value="Chromosome 18"/>
</dbReference>
<accession>A0A8U8BC84</accession>
<feature type="compositionally biased region" description="Basic residues" evidence="1">
    <location>
        <begin position="190"/>
        <end position="209"/>
    </location>
</feature>
<feature type="compositionally biased region" description="Basic and acidic residues" evidence="1">
    <location>
        <begin position="176"/>
        <end position="189"/>
    </location>
</feature>
<dbReference type="PANTHER" id="PTHR21838">
    <property type="entry name" value="COILED-COIL DOMAIN-CONTAINING PROTEIN 137"/>
    <property type="match status" value="1"/>
</dbReference>
<sequence>MARAPGREQGQGQKPGRGPRQKLASGPKQGQRPGAKQGRGPGPGKGQKAGPGPGQGRKAGPGQKAGPRSEHGPAVPLRSRKEKKDNMKPKHPDEQEIPFRLRELMRSREALKRPDPGRRQVAEKKKQQQQKCQSPKAPGDIPMPRFRRGRGESERSYICRMEQEVQRVLFLAENQPQREPEKEATAPEKSKRKKEFQKRKLEKARKKKEEKKEAMLEKSLMQDTVPFGEVVTQPPTITSRPRGRGPAEQAGRKQLLLTPRLGQNRASPAVPSVPGGVDGSPAHPGGGASPRHPRLPGHPEAQTAGAGARPGRAGLSPWHPRGTLSWCPCVTAEPPSSTLHGSALHWVPAGPWTCLE</sequence>
<feature type="compositionally biased region" description="Basic and acidic residues" evidence="1">
    <location>
        <begin position="82"/>
        <end position="126"/>
    </location>
</feature>
<dbReference type="PANTHER" id="PTHR21838:SF2">
    <property type="entry name" value="COILED-COIL DOMAIN-CONTAINING PROTEIN 137"/>
    <property type="match status" value="1"/>
</dbReference>
<feature type="region of interest" description="Disordered" evidence="1">
    <location>
        <begin position="1"/>
        <end position="155"/>
    </location>
</feature>
<feature type="compositionally biased region" description="Low complexity" evidence="1">
    <location>
        <begin position="7"/>
        <end position="36"/>
    </location>
</feature>
<dbReference type="Ensembl" id="ENSCPVT00000019410.2">
    <property type="protein sequence ID" value="ENSCPVP00000018577.2"/>
    <property type="gene ID" value="ENSCPVG00000013565.2"/>
</dbReference>
<keyword evidence="3" id="KW-1185">Reference proteome</keyword>
<feature type="compositionally biased region" description="Low complexity" evidence="1">
    <location>
        <begin position="304"/>
        <end position="314"/>
    </location>
</feature>
<dbReference type="InterPro" id="IPR026680">
    <property type="entry name" value="CCDC137"/>
</dbReference>
<evidence type="ECO:0000256" key="1">
    <source>
        <dbReference type="SAM" id="MobiDB-lite"/>
    </source>
</evidence>
<feature type="compositionally biased region" description="Gly residues" evidence="1">
    <location>
        <begin position="37"/>
        <end position="59"/>
    </location>
</feature>
<dbReference type="AlphaFoldDB" id="A0A8C3NB87"/>
<evidence type="ECO:0000313" key="2">
    <source>
        <dbReference type="Ensembl" id="ENSCPVP00000018577.2"/>
    </source>
</evidence>
<reference evidence="2" key="3">
    <citation type="submission" date="2025-09" db="UniProtKB">
        <authorList>
            <consortium name="Ensembl"/>
        </authorList>
    </citation>
    <scope>IDENTIFICATION</scope>
</reference>
<proteinExistence type="predicted"/>
<reference evidence="2" key="1">
    <citation type="submission" date="2020-02" db="EMBL/GenBank/DDBJ databases">
        <authorList>
            <person name="Enbody D E."/>
            <person name="Pettersson E M."/>
        </authorList>
    </citation>
    <scope>NUCLEOTIDE SEQUENCE [LARGE SCALE GENOMIC DNA]</scope>
</reference>
<reference evidence="2" key="2">
    <citation type="submission" date="2025-08" db="UniProtKB">
        <authorList>
            <consortium name="Ensembl"/>
        </authorList>
    </citation>
    <scope>IDENTIFICATION</scope>
</reference>
<feature type="region of interest" description="Disordered" evidence="1">
    <location>
        <begin position="170"/>
        <end position="318"/>
    </location>
</feature>
<name>A0A8C3NB87_GEOPR</name>
<protein>
    <submittedName>
        <fullName evidence="2">Uncharacterized protein</fullName>
    </submittedName>
</protein>
<organism evidence="2 3">
    <name type="scientific">Geospiza parvula</name>
    <name type="common">Small tree-finch</name>
    <name type="synonym">Camarhynchus parvulus</name>
    <dbReference type="NCBI Taxonomy" id="87175"/>
    <lineage>
        <taxon>Eukaryota</taxon>
        <taxon>Metazoa</taxon>
        <taxon>Chordata</taxon>
        <taxon>Craniata</taxon>
        <taxon>Vertebrata</taxon>
        <taxon>Euteleostomi</taxon>
        <taxon>Archelosauria</taxon>
        <taxon>Archosauria</taxon>
        <taxon>Dinosauria</taxon>
        <taxon>Saurischia</taxon>
        <taxon>Theropoda</taxon>
        <taxon>Coelurosauria</taxon>
        <taxon>Aves</taxon>
        <taxon>Neognathae</taxon>
        <taxon>Neoaves</taxon>
        <taxon>Telluraves</taxon>
        <taxon>Australaves</taxon>
        <taxon>Passeriformes</taxon>
        <taxon>Thraupidae</taxon>
        <taxon>Camarhynchus</taxon>
    </lineage>
</organism>
<accession>A0A8C3NB87</accession>
<evidence type="ECO:0000313" key="3">
    <source>
        <dbReference type="Proteomes" id="UP000694382"/>
    </source>
</evidence>